<evidence type="ECO:0000256" key="6">
    <source>
        <dbReference type="PROSITE-ProRule" id="PRU00175"/>
    </source>
</evidence>
<dbReference type="Ensembl" id="ENSGMOT00000027755.1">
    <property type="protein sequence ID" value="ENSGMOP00000068580.1"/>
    <property type="gene ID" value="ENSGMOG00000017694.2"/>
</dbReference>
<dbReference type="SUPFAM" id="SSF57845">
    <property type="entry name" value="B-box zinc-binding domain"/>
    <property type="match status" value="1"/>
</dbReference>
<dbReference type="Gene3D" id="3.30.160.60">
    <property type="entry name" value="Classic Zinc Finger"/>
    <property type="match status" value="1"/>
</dbReference>
<dbReference type="SUPFAM" id="SSF57850">
    <property type="entry name" value="RING/U-box"/>
    <property type="match status" value="1"/>
</dbReference>
<feature type="coiled-coil region" evidence="7">
    <location>
        <begin position="260"/>
        <end position="294"/>
    </location>
</feature>
<dbReference type="PANTHER" id="PTHR25465:SF77">
    <property type="entry name" value="E3 UBIQUITIN_ISG15 LIGASE TRIM25"/>
    <property type="match status" value="1"/>
</dbReference>
<dbReference type="PRINTS" id="PR01407">
    <property type="entry name" value="BUTYPHLNCDUF"/>
</dbReference>
<keyword evidence="1" id="KW-0399">Innate immunity</keyword>
<evidence type="ECO:0000313" key="12">
    <source>
        <dbReference type="Proteomes" id="UP000694546"/>
    </source>
</evidence>
<dbReference type="Proteomes" id="UP000694546">
    <property type="component" value="Chromosome 3"/>
</dbReference>
<feature type="compositionally biased region" description="Polar residues" evidence="8">
    <location>
        <begin position="548"/>
        <end position="557"/>
    </location>
</feature>
<dbReference type="InterPro" id="IPR043136">
    <property type="entry name" value="B30.2/SPRY_sf"/>
</dbReference>
<sequence>MADDCPQYRSHLAVKLELQKHTALGNTMAEIESTSHDQYLKDMEDELTCSICLSLFQCPVTISCGHNFCQDCLTSSWKESYDCPQCRAHFPTRPELKKNTVLSTVVEKFRTRSSMTEFGLERKEEEAVKKPIVMCDTCMASEADKTCLTCMASFCLEHVRPHHDNPNYRAHQLREPLADMSERVCPDHHKLMEFFCVQHSRCICSFCLQQVHKGCAFSTPNEQKALKESDLKSKLLSLDSKIEKTEAAIFQVTVEKNKLKESVTSRKKILEAEYQQIREMLDKEEREAMNTVDRKLQSGEDKYNKVTKRFSQNIQEMDNAKRGISDLLSQSATLAFLQDSSVDLPSVVNAECKTPLVNLDTTDVIGAQTFIVVFKNYLCDLLKQPVAKRLTILKPEFNNGIFATEPPQVPEPSQNHVRSSSRARSRGPGPLMYEPFPSPGLIPGPVTFYGQPGVYPGPGPNQFPPGVYRGPGPNQFPPGVYRGPAAFAVPRFPGPRGRQPRKPAQGKKEKGETKMKESRSVENLLNVNKRDQSRGRTPEQKPTEDQETLNVPPSITSPVDRHELLQYATVLTLDPKTAHRRVKLSDDLTEASVMDVPANYPDGPARFSVCSQVLASKGFSRGRHYWEVQMSSNNFVGIGLSYKSMDRKGPTSRLGRNDQSWCVEWFTLKLSAWHANSETVLESLSADRIGVLVDCEEGTATFYSIGEKANPFHTFVFPFTQAVYPAFWIFSNTSSIALCKLSG</sequence>
<dbReference type="InterPro" id="IPR017907">
    <property type="entry name" value="Znf_RING_CS"/>
</dbReference>
<proteinExistence type="predicted"/>
<evidence type="ECO:0000256" key="4">
    <source>
        <dbReference type="ARBA" id="ARBA00022833"/>
    </source>
</evidence>
<dbReference type="SMART" id="SM00336">
    <property type="entry name" value="BBOX"/>
    <property type="match status" value="2"/>
</dbReference>
<evidence type="ECO:0000256" key="7">
    <source>
        <dbReference type="SAM" id="Coils"/>
    </source>
</evidence>
<evidence type="ECO:0000256" key="1">
    <source>
        <dbReference type="ARBA" id="ARBA00022588"/>
    </source>
</evidence>
<dbReference type="SMART" id="SM00449">
    <property type="entry name" value="SPRY"/>
    <property type="match status" value="1"/>
</dbReference>
<feature type="domain" description="RING-type" evidence="9">
    <location>
        <begin position="49"/>
        <end position="87"/>
    </location>
</feature>
<dbReference type="InterPro" id="IPR006574">
    <property type="entry name" value="PRY"/>
</dbReference>
<dbReference type="Pfam" id="PF15227">
    <property type="entry name" value="zf-C3HC4_4"/>
    <property type="match status" value="1"/>
</dbReference>
<keyword evidence="4" id="KW-0862">Zinc</keyword>
<dbReference type="InterPro" id="IPR001870">
    <property type="entry name" value="B30.2/SPRY"/>
</dbReference>
<protein>
    <submittedName>
        <fullName evidence="11">Uncharacterized protein</fullName>
    </submittedName>
</protein>
<evidence type="ECO:0000256" key="2">
    <source>
        <dbReference type="ARBA" id="ARBA00022723"/>
    </source>
</evidence>
<dbReference type="PANTHER" id="PTHR25465">
    <property type="entry name" value="B-BOX DOMAIN CONTAINING"/>
    <property type="match status" value="1"/>
</dbReference>
<dbReference type="InterPro" id="IPR003877">
    <property type="entry name" value="SPRY_dom"/>
</dbReference>
<dbReference type="Gene3D" id="3.30.40.10">
    <property type="entry name" value="Zinc/RING finger domain, C3HC4 (zinc finger)"/>
    <property type="match status" value="1"/>
</dbReference>
<feature type="domain" description="B30.2/SPRY" evidence="10">
    <location>
        <begin position="551"/>
        <end position="743"/>
    </location>
</feature>
<dbReference type="Pfam" id="PF13765">
    <property type="entry name" value="PRY"/>
    <property type="match status" value="1"/>
</dbReference>
<evidence type="ECO:0000256" key="5">
    <source>
        <dbReference type="ARBA" id="ARBA00022859"/>
    </source>
</evidence>
<dbReference type="PROSITE" id="PS00518">
    <property type="entry name" value="ZF_RING_1"/>
    <property type="match status" value="1"/>
</dbReference>
<reference evidence="11" key="1">
    <citation type="submission" date="2025-08" db="UniProtKB">
        <authorList>
            <consortium name="Ensembl"/>
        </authorList>
    </citation>
    <scope>IDENTIFICATION</scope>
</reference>
<feature type="compositionally biased region" description="Basic and acidic residues" evidence="8">
    <location>
        <begin position="528"/>
        <end position="544"/>
    </location>
</feature>
<dbReference type="AlphaFoldDB" id="A0A8C5D7C4"/>
<keyword evidence="5" id="KW-0391">Immunity</keyword>
<dbReference type="CDD" id="cd19776">
    <property type="entry name" value="Bbox2_TRIM25_C-IV"/>
    <property type="match status" value="1"/>
</dbReference>
<feature type="region of interest" description="Disordered" evidence="8">
    <location>
        <begin position="403"/>
        <end position="433"/>
    </location>
</feature>
<dbReference type="CDD" id="cd16597">
    <property type="entry name" value="RING-HC_TRIM25_C-IV"/>
    <property type="match status" value="1"/>
</dbReference>
<feature type="compositionally biased region" description="Basic and acidic residues" evidence="8">
    <location>
        <begin position="506"/>
        <end position="520"/>
    </location>
</feature>
<dbReference type="SMART" id="SM00184">
    <property type="entry name" value="RING"/>
    <property type="match status" value="1"/>
</dbReference>
<evidence type="ECO:0000259" key="9">
    <source>
        <dbReference type="PROSITE" id="PS50089"/>
    </source>
</evidence>
<dbReference type="InterPro" id="IPR013083">
    <property type="entry name" value="Znf_RING/FYVE/PHD"/>
</dbReference>
<dbReference type="InterPro" id="IPR013320">
    <property type="entry name" value="ConA-like_dom_sf"/>
</dbReference>
<keyword evidence="7" id="KW-0175">Coiled coil</keyword>
<name>A0A8C5D7C4_GADMO</name>
<evidence type="ECO:0000256" key="3">
    <source>
        <dbReference type="ARBA" id="ARBA00022771"/>
    </source>
</evidence>
<dbReference type="SMART" id="SM00589">
    <property type="entry name" value="PRY"/>
    <property type="match status" value="1"/>
</dbReference>
<dbReference type="GO" id="GO:0008270">
    <property type="term" value="F:zinc ion binding"/>
    <property type="evidence" value="ECO:0007669"/>
    <property type="project" value="UniProtKB-KW"/>
</dbReference>
<dbReference type="GeneTree" id="ENSGT00940000164979"/>
<dbReference type="InterPro" id="IPR003879">
    <property type="entry name" value="Butyrophylin_SPRY"/>
</dbReference>
<dbReference type="InterPro" id="IPR001841">
    <property type="entry name" value="Znf_RING"/>
</dbReference>
<organism evidence="11 12">
    <name type="scientific">Gadus morhua</name>
    <name type="common">Atlantic cod</name>
    <dbReference type="NCBI Taxonomy" id="8049"/>
    <lineage>
        <taxon>Eukaryota</taxon>
        <taxon>Metazoa</taxon>
        <taxon>Chordata</taxon>
        <taxon>Craniata</taxon>
        <taxon>Vertebrata</taxon>
        <taxon>Euteleostomi</taxon>
        <taxon>Actinopterygii</taxon>
        <taxon>Neopterygii</taxon>
        <taxon>Teleostei</taxon>
        <taxon>Neoteleostei</taxon>
        <taxon>Acanthomorphata</taxon>
        <taxon>Zeiogadaria</taxon>
        <taxon>Gadariae</taxon>
        <taxon>Gadiformes</taxon>
        <taxon>Gadoidei</taxon>
        <taxon>Gadidae</taxon>
        <taxon>Gadus</taxon>
    </lineage>
</organism>
<dbReference type="Gene3D" id="2.60.120.920">
    <property type="match status" value="1"/>
</dbReference>
<keyword evidence="3 6" id="KW-0863">Zinc-finger</keyword>
<dbReference type="Pfam" id="PF00643">
    <property type="entry name" value="zf-B_box"/>
    <property type="match status" value="1"/>
</dbReference>
<keyword evidence="12" id="KW-1185">Reference proteome</keyword>
<dbReference type="SUPFAM" id="SSF49899">
    <property type="entry name" value="Concanavalin A-like lectins/glucanases"/>
    <property type="match status" value="1"/>
</dbReference>
<reference evidence="11" key="2">
    <citation type="submission" date="2025-09" db="UniProtKB">
        <authorList>
            <consortium name="Ensembl"/>
        </authorList>
    </citation>
    <scope>IDENTIFICATION</scope>
</reference>
<dbReference type="Gene3D" id="4.10.830.40">
    <property type="match status" value="1"/>
</dbReference>
<dbReference type="InterPro" id="IPR051051">
    <property type="entry name" value="E3_ubiq-ligase_TRIM/RNF"/>
</dbReference>
<keyword evidence="2" id="KW-0479">Metal-binding</keyword>
<dbReference type="InterPro" id="IPR000315">
    <property type="entry name" value="Znf_B-box"/>
</dbReference>
<evidence type="ECO:0000256" key="8">
    <source>
        <dbReference type="SAM" id="MobiDB-lite"/>
    </source>
</evidence>
<dbReference type="GO" id="GO:0045087">
    <property type="term" value="P:innate immune response"/>
    <property type="evidence" value="ECO:0007669"/>
    <property type="project" value="UniProtKB-KW"/>
</dbReference>
<feature type="region of interest" description="Disordered" evidence="8">
    <location>
        <begin position="456"/>
        <end position="557"/>
    </location>
</feature>
<accession>A0A8C5D7C4</accession>
<dbReference type="GO" id="GO:0005737">
    <property type="term" value="C:cytoplasm"/>
    <property type="evidence" value="ECO:0007669"/>
    <property type="project" value="UniProtKB-ARBA"/>
</dbReference>
<dbReference type="PROSITE" id="PS50188">
    <property type="entry name" value="B302_SPRY"/>
    <property type="match status" value="1"/>
</dbReference>
<dbReference type="PROSITE" id="PS50089">
    <property type="entry name" value="ZF_RING_2"/>
    <property type="match status" value="1"/>
</dbReference>
<evidence type="ECO:0000259" key="10">
    <source>
        <dbReference type="PROSITE" id="PS50188"/>
    </source>
</evidence>
<evidence type="ECO:0000313" key="11">
    <source>
        <dbReference type="Ensembl" id="ENSGMOP00000068580.1"/>
    </source>
</evidence>
<dbReference type="Pfam" id="PF00622">
    <property type="entry name" value="SPRY"/>
    <property type="match status" value="1"/>
</dbReference>